<evidence type="ECO:0000313" key="6">
    <source>
        <dbReference type="EMBL" id="KAF1755331.1"/>
    </source>
</evidence>
<evidence type="ECO:0000256" key="1">
    <source>
        <dbReference type="ARBA" id="ARBA00004613"/>
    </source>
</evidence>
<comment type="caution">
    <text evidence="6">The sequence shown here is derived from an EMBL/GenBank/DDBJ whole genome shotgun (WGS) entry which is preliminary data.</text>
</comment>
<protein>
    <submittedName>
        <fullName evidence="6">Uncharacterized protein</fullName>
    </submittedName>
</protein>
<sequence length="162" mass="18488">MHFLFLSLLFLALSNTCSAGCASVQVKGQLMCNGQPFVKEHVQLWEPKLLGDELWDDMQTGQDGKFQIFSHGFDVTIVDIPFLGFGIHPYLWIPNYCGSELIDGKRCTKNILNIAIPEGYINPCQPDVYVYDIGRIDMESAESARFNWVLKLMGQHYQCRNY</sequence>
<dbReference type="EMBL" id="WUAV01000005">
    <property type="protein sequence ID" value="KAF1755331.1"/>
    <property type="molecule type" value="Genomic_DNA"/>
</dbReference>
<evidence type="ECO:0000313" key="7">
    <source>
        <dbReference type="Proteomes" id="UP000483820"/>
    </source>
</evidence>
<comment type="subcellular location">
    <subcellularLocation>
        <location evidence="1">Secreted</location>
    </subcellularLocation>
</comment>
<evidence type="ECO:0000256" key="3">
    <source>
        <dbReference type="ARBA" id="ARBA00022525"/>
    </source>
</evidence>
<dbReference type="CTD" id="9816478"/>
<evidence type="ECO:0000256" key="2">
    <source>
        <dbReference type="ARBA" id="ARBA00010112"/>
    </source>
</evidence>
<feature type="signal peptide" evidence="5">
    <location>
        <begin position="1"/>
        <end position="19"/>
    </location>
</feature>
<proteinExistence type="inferred from homology"/>
<feature type="chain" id="PRO_5025646208" evidence="5">
    <location>
        <begin position="20"/>
        <end position="162"/>
    </location>
</feature>
<dbReference type="GO" id="GO:0009986">
    <property type="term" value="C:cell surface"/>
    <property type="evidence" value="ECO:0007669"/>
    <property type="project" value="InterPro"/>
</dbReference>
<dbReference type="PANTHER" id="PTHR21700">
    <property type="entry name" value="TRANSTHYRETIN-LIKE FAMILY PROTEIN-RELATED"/>
    <property type="match status" value="1"/>
</dbReference>
<name>A0A6A5GL60_CAERE</name>
<accession>A0A6A5GL60</accession>
<dbReference type="KEGG" id="crq:GCK72_021900"/>
<dbReference type="PANTHER" id="PTHR21700:SF43">
    <property type="entry name" value="TRANSTHYRETIN-RELATED FAMILY DOMAIN-RELATED"/>
    <property type="match status" value="1"/>
</dbReference>
<dbReference type="RefSeq" id="XP_003105215.2">
    <property type="nucleotide sequence ID" value="XM_003105167.2"/>
</dbReference>
<keyword evidence="3" id="KW-0964">Secreted</keyword>
<dbReference type="GO" id="GO:0005576">
    <property type="term" value="C:extracellular region"/>
    <property type="evidence" value="ECO:0007669"/>
    <property type="project" value="UniProtKB-SubCell"/>
</dbReference>
<dbReference type="AlphaFoldDB" id="A0A6A5GL60"/>
<dbReference type="InterPro" id="IPR001534">
    <property type="entry name" value="Transthyretin-like"/>
</dbReference>
<keyword evidence="4 5" id="KW-0732">Signal</keyword>
<comment type="similarity">
    <text evidence="2">Belongs to the nematode transthyretin-like family.</text>
</comment>
<dbReference type="Gene3D" id="2.60.40.3330">
    <property type="match status" value="1"/>
</dbReference>
<evidence type="ECO:0000256" key="4">
    <source>
        <dbReference type="ARBA" id="ARBA00022729"/>
    </source>
</evidence>
<evidence type="ECO:0000256" key="5">
    <source>
        <dbReference type="SAM" id="SignalP"/>
    </source>
</evidence>
<dbReference type="Proteomes" id="UP000483820">
    <property type="component" value="Chromosome V"/>
</dbReference>
<organism evidence="6 7">
    <name type="scientific">Caenorhabditis remanei</name>
    <name type="common">Caenorhabditis vulgaris</name>
    <dbReference type="NCBI Taxonomy" id="31234"/>
    <lineage>
        <taxon>Eukaryota</taxon>
        <taxon>Metazoa</taxon>
        <taxon>Ecdysozoa</taxon>
        <taxon>Nematoda</taxon>
        <taxon>Chromadorea</taxon>
        <taxon>Rhabditida</taxon>
        <taxon>Rhabditina</taxon>
        <taxon>Rhabditomorpha</taxon>
        <taxon>Rhabditoidea</taxon>
        <taxon>Rhabditidae</taxon>
        <taxon>Peloderinae</taxon>
        <taxon>Caenorhabditis</taxon>
    </lineage>
</organism>
<dbReference type="InterPro" id="IPR038479">
    <property type="entry name" value="Transthyretin-like_sf"/>
</dbReference>
<reference evidence="6 7" key="1">
    <citation type="submission" date="2019-12" db="EMBL/GenBank/DDBJ databases">
        <title>Chromosome-level assembly of the Caenorhabditis remanei genome.</title>
        <authorList>
            <person name="Teterina A.A."/>
            <person name="Willis J.H."/>
            <person name="Phillips P.C."/>
        </authorList>
    </citation>
    <scope>NUCLEOTIDE SEQUENCE [LARGE SCALE GENOMIC DNA]</scope>
    <source>
        <strain evidence="6 7">PX506</strain>
        <tissue evidence="6">Whole organism</tissue>
    </source>
</reference>
<dbReference type="GeneID" id="9816478"/>
<gene>
    <name evidence="6" type="ORF">GCK72_021900</name>
</gene>
<dbReference type="Pfam" id="PF01060">
    <property type="entry name" value="TTR-52"/>
    <property type="match status" value="1"/>
</dbReference>